<dbReference type="PANTHER" id="PTHR30071">
    <property type="entry name" value="HEME EXPORTER PROTEIN C"/>
    <property type="match status" value="1"/>
</dbReference>
<keyword evidence="2 6" id="KW-0812">Transmembrane</keyword>
<evidence type="ECO:0000256" key="4">
    <source>
        <dbReference type="ARBA" id="ARBA00022989"/>
    </source>
</evidence>
<feature type="transmembrane region" description="Helical" evidence="6">
    <location>
        <begin position="283"/>
        <end position="303"/>
    </location>
</feature>
<accession>A0A6G7Y587</accession>
<dbReference type="Proteomes" id="UP000501058">
    <property type="component" value="Chromosome"/>
</dbReference>
<feature type="transmembrane region" description="Helical" evidence="6">
    <location>
        <begin position="6"/>
        <end position="28"/>
    </location>
</feature>
<dbReference type="GO" id="GO:0020037">
    <property type="term" value="F:heme binding"/>
    <property type="evidence" value="ECO:0007669"/>
    <property type="project" value="InterPro"/>
</dbReference>
<feature type="transmembrane region" description="Helical" evidence="6">
    <location>
        <begin position="138"/>
        <end position="155"/>
    </location>
</feature>
<sequence length="310" mass="33743">MLELSRALLMGATGLVIVSLIINVVVVATRHRKPVSKAARKPVAVGRGASHPVSPLSPAEFDENPNPAVAPAPQRGVAWFSDRSVEVALLAMTVALILRSVVTGHAPFSNQYEFACAFGWGITAAYVYFERKYRVRTLSLVVLPLVVTAMLYAFAQGSEAAPLMPALQNRLLLTLHVITAVIAYGAAAVSSAAAILYLLRPRLTKIKGLPSADLLDEIGYRGIVICFPMLTIMIILGAIWADIAWGRYWSWDPKETAALVTWLIYGAYLHARVVRDWRGNKAAWLLILGFAAVVFTFLGNHFFGGLHSYA</sequence>
<evidence type="ECO:0000256" key="3">
    <source>
        <dbReference type="ARBA" id="ARBA00022748"/>
    </source>
</evidence>
<dbReference type="KEGG" id="prv:G7070_06485"/>
<proteinExistence type="predicted"/>
<evidence type="ECO:0000313" key="8">
    <source>
        <dbReference type="EMBL" id="QIK71975.1"/>
    </source>
</evidence>
<reference evidence="8 9" key="1">
    <citation type="submission" date="2020-03" db="EMBL/GenBank/DDBJ databases">
        <title>Propioniciclava sp. nov., isolated from Hydrophilus acuminatus.</title>
        <authorList>
            <person name="Hyun D.-W."/>
            <person name="Bae J.-W."/>
        </authorList>
    </citation>
    <scope>NUCLEOTIDE SEQUENCE [LARGE SCALE GENOMIC DNA]</scope>
    <source>
        <strain evidence="8 9">HDW11</strain>
    </source>
</reference>
<name>A0A6G7Y587_9ACTN</name>
<keyword evidence="4 6" id="KW-1133">Transmembrane helix</keyword>
<dbReference type="InterPro" id="IPR017562">
    <property type="entry name" value="Cyt_c_biogenesis_CcsA"/>
</dbReference>
<evidence type="ECO:0000256" key="6">
    <source>
        <dbReference type="SAM" id="Phobius"/>
    </source>
</evidence>
<dbReference type="InterPro" id="IPR045062">
    <property type="entry name" value="Cyt_c_biogenesis_CcsA/CcmC"/>
</dbReference>
<feature type="domain" description="Cytochrome c assembly protein" evidence="7">
    <location>
        <begin position="109"/>
        <end position="307"/>
    </location>
</feature>
<dbReference type="Pfam" id="PF01578">
    <property type="entry name" value="Cytochrom_C_asm"/>
    <property type="match status" value="1"/>
</dbReference>
<evidence type="ECO:0000259" key="7">
    <source>
        <dbReference type="Pfam" id="PF01578"/>
    </source>
</evidence>
<gene>
    <name evidence="8" type="primary">ccsB</name>
    <name evidence="8" type="ORF">G7070_06485</name>
</gene>
<feature type="transmembrane region" description="Helical" evidence="6">
    <location>
        <begin position="220"/>
        <end position="241"/>
    </location>
</feature>
<dbReference type="EMBL" id="CP049865">
    <property type="protein sequence ID" value="QIK71975.1"/>
    <property type="molecule type" value="Genomic_DNA"/>
</dbReference>
<evidence type="ECO:0000256" key="1">
    <source>
        <dbReference type="ARBA" id="ARBA00004141"/>
    </source>
</evidence>
<feature type="transmembrane region" description="Helical" evidence="6">
    <location>
        <begin position="253"/>
        <end position="271"/>
    </location>
</feature>
<evidence type="ECO:0000256" key="2">
    <source>
        <dbReference type="ARBA" id="ARBA00022692"/>
    </source>
</evidence>
<dbReference type="GO" id="GO:0005886">
    <property type="term" value="C:plasma membrane"/>
    <property type="evidence" value="ECO:0007669"/>
    <property type="project" value="TreeGrafter"/>
</dbReference>
<evidence type="ECO:0000256" key="5">
    <source>
        <dbReference type="ARBA" id="ARBA00023136"/>
    </source>
</evidence>
<dbReference type="GO" id="GO:0017004">
    <property type="term" value="P:cytochrome complex assembly"/>
    <property type="evidence" value="ECO:0007669"/>
    <property type="project" value="UniProtKB-KW"/>
</dbReference>
<keyword evidence="3" id="KW-0201">Cytochrome c-type biogenesis</keyword>
<dbReference type="AlphaFoldDB" id="A0A6G7Y587"/>
<dbReference type="PANTHER" id="PTHR30071:SF1">
    <property type="entry name" value="CYTOCHROME B_B6 PROTEIN-RELATED"/>
    <property type="match status" value="1"/>
</dbReference>
<keyword evidence="9" id="KW-1185">Reference proteome</keyword>
<dbReference type="InterPro" id="IPR002541">
    <property type="entry name" value="Cyt_c_assembly"/>
</dbReference>
<organism evidence="8 9">
    <name type="scientific">Propioniciclava coleopterorum</name>
    <dbReference type="NCBI Taxonomy" id="2714937"/>
    <lineage>
        <taxon>Bacteria</taxon>
        <taxon>Bacillati</taxon>
        <taxon>Actinomycetota</taxon>
        <taxon>Actinomycetes</taxon>
        <taxon>Propionibacteriales</taxon>
        <taxon>Propionibacteriaceae</taxon>
        <taxon>Propioniciclava</taxon>
    </lineage>
</organism>
<dbReference type="RefSeq" id="WP_166232885.1">
    <property type="nucleotide sequence ID" value="NZ_CP049865.1"/>
</dbReference>
<evidence type="ECO:0000313" key="9">
    <source>
        <dbReference type="Proteomes" id="UP000501058"/>
    </source>
</evidence>
<comment type="subcellular location">
    <subcellularLocation>
        <location evidence="1">Membrane</location>
        <topology evidence="1">Multi-pass membrane protein</topology>
    </subcellularLocation>
</comment>
<protein>
    <submittedName>
        <fullName evidence="8">C-type cytochrome biogenesis protein CcsB</fullName>
    </submittedName>
</protein>
<dbReference type="NCBIfam" id="TIGR03144">
    <property type="entry name" value="cytochr_II_ccsB"/>
    <property type="match status" value="1"/>
</dbReference>
<feature type="transmembrane region" description="Helical" evidence="6">
    <location>
        <begin position="175"/>
        <end position="199"/>
    </location>
</feature>
<keyword evidence="5 6" id="KW-0472">Membrane</keyword>